<dbReference type="Proteomes" id="UP000198307">
    <property type="component" value="Unassembled WGS sequence"/>
</dbReference>
<dbReference type="Gene3D" id="1.10.1530.10">
    <property type="match status" value="1"/>
</dbReference>
<keyword evidence="2" id="KW-0560">Oxidoreductase</keyword>
<dbReference type="Gene3D" id="3.30.1370.60">
    <property type="entry name" value="Hypothetical oxidoreductase yiak, domain 2"/>
    <property type="match status" value="1"/>
</dbReference>
<dbReference type="InterPro" id="IPR036111">
    <property type="entry name" value="Mal/L-sulfo/L-lacto_DH-like_sf"/>
</dbReference>
<gene>
    <name evidence="3" type="ORF">SAMN05444959_10568</name>
</gene>
<name>A0A239PTM7_9RHOB</name>
<sequence>MPRISLTQAHDLAVAALMRCNTSQPNAEAVARALIAAEAVGQAGHGLRRMPSYAAQSQSGKVDGHAVPTQTVGRPGVLRVDAQNGFAYPAMDLAVDWLTANAPKQGIAVAGITHSHHCGVAGVTVERLADAGLVAMMFANAPAAMAPWGGRRALFGTDPIAFAAPRADGQPAIVVDVSLSKVARGKIMAADQRGDDIPEGWALDGEGRATTDPKAALAGTMIPMGDAKGTALALMVELLAAGLVGANFGHEASSFFTGEGPAPGVGQLLLAIDPRAFAFGDEPAPALSRFEDLAGAVETQPGARLPGARRVWLRKQAMQDGIEVEDSLLGQIEALGTATAAQV</sequence>
<dbReference type="GO" id="GO:0016491">
    <property type="term" value="F:oxidoreductase activity"/>
    <property type="evidence" value="ECO:0007669"/>
    <property type="project" value="UniProtKB-KW"/>
</dbReference>
<evidence type="ECO:0000313" key="3">
    <source>
        <dbReference type="EMBL" id="SNT73520.1"/>
    </source>
</evidence>
<dbReference type="RefSeq" id="WP_089344012.1">
    <property type="nucleotide sequence ID" value="NZ_CP067132.1"/>
</dbReference>
<proteinExistence type="inferred from homology"/>
<protein>
    <submittedName>
        <fullName evidence="3">(2R)-3-sulfolactate dehydrogenase (NADP+)</fullName>
    </submittedName>
</protein>
<dbReference type="AlphaFoldDB" id="A0A239PTM7"/>
<dbReference type="InterPro" id="IPR043143">
    <property type="entry name" value="Mal/L-sulf/L-lact_DH-like_NADP"/>
</dbReference>
<accession>A0A239PTM7</accession>
<reference evidence="3 4" key="1">
    <citation type="submission" date="2017-07" db="EMBL/GenBank/DDBJ databases">
        <authorList>
            <person name="Sun Z.S."/>
            <person name="Albrecht U."/>
            <person name="Echele G."/>
            <person name="Lee C.C."/>
        </authorList>
    </citation>
    <scope>NUCLEOTIDE SEQUENCE [LARGE SCALE GENOMIC DNA]</scope>
    <source>
        <strain evidence="3 4">DSM 14827</strain>
    </source>
</reference>
<organism evidence="3 4">
    <name type="scientific">Paracoccus seriniphilus</name>
    <dbReference type="NCBI Taxonomy" id="184748"/>
    <lineage>
        <taxon>Bacteria</taxon>
        <taxon>Pseudomonadati</taxon>
        <taxon>Pseudomonadota</taxon>
        <taxon>Alphaproteobacteria</taxon>
        <taxon>Rhodobacterales</taxon>
        <taxon>Paracoccaceae</taxon>
        <taxon>Paracoccus</taxon>
    </lineage>
</organism>
<evidence type="ECO:0000256" key="2">
    <source>
        <dbReference type="ARBA" id="ARBA00023002"/>
    </source>
</evidence>
<dbReference type="EMBL" id="FZQB01000005">
    <property type="protein sequence ID" value="SNT73520.1"/>
    <property type="molecule type" value="Genomic_DNA"/>
</dbReference>
<evidence type="ECO:0000313" key="4">
    <source>
        <dbReference type="Proteomes" id="UP000198307"/>
    </source>
</evidence>
<keyword evidence="4" id="KW-1185">Reference proteome</keyword>
<dbReference type="InterPro" id="IPR043144">
    <property type="entry name" value="Mal/L-sulf/L-lact_DH-like_ah"/>
</dbReference>
<dbReference type="OrthoDB" id="9811519at2"/>
<dbReference type="SUPFAM" id="SSF89733">
    <property type="entry name" value="L-sulfolactate dehydrogenase-like"/>
    <property type="match status" value="1"/>
</dbReference>
<dbReference type="Pfam" id="PF02615">
    <property type="entry name" value="Ldh_2"/>
    <property type="match status" value="1"/>
</dbReference>
<comment type="similarity">
    <text evidence="1">Belongs to the LDH2/MDH2 oxidoreductase family.</text>
</comment>
<evidence type="ECO:0000256" key="1">
    <source>
        <dbReference type="ARBA" id="ARBA00006056"/>
    </source>
</evidence>
<dbReference type="PANTHER" id="PTHR11091">
    <property type="entry name" value="OXIDOREDUCTASE-RELATED"/>
    <property type="match status" value="1"/>
</dbReference>
<dbReference type="InterPro" id="IPR003767">
    <property type="entry name" value="Malate/L-lactate_DH-like"/>
</dbReference>
<dbReference type="PANTHER" id="PTHR11091:SF0">
    <property type="entry name" value="MALATE DEHYDROGENASE"/>
    <property type="match status" value="1"/>
</dbReference>